<reference evidence="3" key="1">
    <citation type="submission" date="2016-07" db="EMBL/GenBank/DDBJ databases">
        <title>Sequence Frankia sp. strain CcI1.17.</title>
        <authorList>
            <person name="Ghodhbane-Gtari F."/>
            <person name="Swanson E."/>
            <person name="Gueddou A."/>
            <person name="Morris K."/>
            <person name="Hezbri K."/>
            <person name="Ktari A."/>
            <person name="Nouioui I."/>
            <person name="Abebe-Akele F."/>
            <person name="Simpson S."/>
            <person name="Thomas K."/>
            <person name="Gtari M."/>
            <person name="Tisa L.S."/>
            <person name="Hurst S."/>
        </authorList>
    </citation>
    <scope>NUCLEOTIDE SEQUENCE [LARGE SCALE GENOMIC DNA]</scope>
    <source>
        <strain evidence="3">Cc1.17</strain>
    </source>
</reference>
<dbReference type="EMBL" id="MBLM01000143">
    <property type="protein sequence ID" value="OHV31652.1"/>
    <property type="molecule type" value="Genomic_DNA"/>
</dbReference>
<gene>
    <name evidence="2" type="ORF">CC117_25845</name>
</gene>
<dbReference type="Proteomes" id="UP000179627">
    <property type="component" value="Unassembled WGS sequence"/>
</dbReference>
<proteinExistence type="predicted"/>
<feature type="transmembrane region" description="Helical" evidence="1">
    <location>
        <begin position="144"/>
        <end position="165"/>
    </location>
</feature>
<dbReference type="InterPro" id="IPR043993">
    <property type="entry name" value="T4SS_pilin"/>
</dbReference>
<accession>A0A1S1QEZ6</accession>
<dbReference type="OrthoDB" id="4566527at2"/>
<evidence type="ECO:0000313" key="2">
    <source>
        <dbReference type="EMBL" id="OHV31652.1"/>
    </source>
</evidence>
<feature type="transmembrane region" description="Helical" evidence="1">
    <location>
        <begin position="17"/>
        <end position="35"/>
    </location>
</feature>
<feature type="transmembrane region" description="Helical" evidence="1">
    <location>
        <begin position="90"/>
        <end position="116"/>
    </location>
</feature>
<comment type="caution">
    <text evidence="2">The sequence shown here is derived from an EMBL/GenBank/DDBJ whole genome shotgun (WGS) entry which is preliminary data.</text>
</comment>
<keyword evidence="1" id="KW-0472">Membrane</keyword>
<evidence type="ECO:0000313" key="3">
    <source>
        <dbReference type="Proteomes" id="UP000179627"/>
    </source>
</evidence>
<sequence length="207" mass="20886">MRAAGTALRDLLRRVPLPAWVGVAGGLVGAGWLLAQPGGAPTGTAVLVPFGSLLGLCGAALAGALTILLLHAASIAAHPSPRRGRRREDLLRLAVGCTVVVVLLVVLSDVAGAAVVTGQEAPPPTAPVSTAPDLATVLNNARNWLMGILATIATFFFTLGGARYLSANGDPGEVERAKGSFRHAAIGYGLAVLAPLVLKALRSVVGA</sequence>
<dbReference type="AlphaFoldDB" id="A0A1S1QEZ6"/>
<name>A0A1S1QEZ6_9ACTN</name>
<protein>
    <submittedName>
        <fullName evidence="2">Uncharacterized protein</fullName>
    </submittedName>
</protein>
<evidence type="ECO:0000256" key="1">
    <source>
        <dbReference type="SAM" id="Phobius"/>
    </source>
</evidence>
<feature type="transmembrane region" description="Helical" evidence="1">
    <location>
        <begin position="185"/>
        <end position="205"/>
    </location>
</feature>
<dbReference type="Pfam" id="PF18895">
    <property type="entry name" value="T4SS_pilin"/>
    <property type="match status" value="1"/>
</dbReference>
<feature type="transmembrane region" description="Helical" evidence="1">
    <location>
        <begin position="47"/>
        <end position="70"/>
    </location>
</feature>
<keyword evidence="3" id="KW-1185">Reference proteome</keyword>
<keyword evidence="1" id="KW-1133">Transmembrane helix</keyword>
<keyword evidence="1" id="KW-0812">Transmembrane</keyword>
<organism evidence="2 3">
    <name type="scientific">Parafrankia colletiae</name>
    <dbReference type="NCBI Taxonomy" id="573497"/>
    <lineage>
        <taxon>Bacteria</taxon>
        <taxon>Bacillati</taxon>
        <taxon>Actinomycetota</taxon>
        <taxon>Actinomycetes</taxon>
        <taxon>Frankiales</taxon>
        <taxon>Frankiaceae</taxon>
        <taxon>Parafrankia</taxon>
    </lineage>
</organism>